<protein>
    <submittedName>
        <fullName evidence="2">ParA family protein</fullName>
    </submittedName>
</protein>
<organism evidence="2 3">
    <name type="scientific">Luteibacter pinisoli</name>
    <dbReference type="NCBI Taxonomy" id="2589080"/>
    <lineage>
        <taxon>Bacteria</taxon>
        <taxon>Pseudomonadati</taxon>
        <taxon>Pseudomonadota</taxon>
        <taxon>Gammaproteobacteria</taxon>
        <taxon>Lysobacterales</taxon>
        <taxon>Rhodanobacteraceae</taxon>
        <taxon>Luteibacter</taxon>
    </lineage>
</organism>
<dbReference type="PANTHER" id="PTHR13696:SF69">
    <property type="entry name" value="PLASMID PARTITIONING PROTEIN-RELATED"/>
    <property type="match status" value="1"/>
</dbReference>
<accession>A0A4Y5Z8U9</accession>
<sequence length="262" mass="27580">MQVWAISNQKGGVGKTTTAMSLGSMLAADGKRTLLVDMDPHASLSGYIGVEGGAHGSVYDLFGVSSLPLPVGTLVHATQWDRLSVLPASAAMITLDRHLGTKPGMGLVLSQALAELAPDFDHVLLDCPPTLGVLMVNALAASDRLLVPTQTEALALAGLERMLRSLSMIERSRGKPMPRTIVPTLYDARTHASRACLAQLREKYEGIVSEAVIPTDTQIREASAAGVPLASWPASRRGGQAYRQLLAELLAMSSSSVTDAAA</sequence>
<keyword evidence="3" id="KW-1185">Reference proteome</keyword>
<name>A0A4Y5Z8U9_9GAMM</name>
<dbReference type="EMBL" id="CP041046">
    <property type="protein sequence ID" value="QDE40528.1"/>
    <property type="molecule type" value="Genomic_DNA"/>
</dbReference>
<evidence type="ECO:0000313" key="2">
    <source>
        <dbReference type="EMBL" id="QDE40528.1"/>
    </source>
</evidence>
<dbReference type="CDD" id="cd02042">
    <property type="entry name" value="ParAB_family"/>
    <property type="match status" value="1"/>
</dbReference>
<dbReference type="PIRSF" id="PIRSF009320">
    <property type="entry name" value="Nuc_binding_HP_1000"/>
    <property type="match status" value="1"/>
</dbReference>
<dbReference type="Gene3D" id="3.40.50.300">
    <property type="entry name" value="P-loop containing nucleotide triphosphate hydrolases"/>
    <property type="match status" value="1"/>
</dbReference>
<dbReference type="PANTHER" id="PTHR13696">
    <property type="entry name" value="P-LOOP CONTAINING NUCLEOSIDE TRIPHOSPHATE HYDROLASE"/>
    <property type="match status" value="1"/>
</dbReference>
<evidence type="ECO:0000313" key="3">
    <source>
        <dbReference type="Proteomes" id="UP000316093"/>
    </source>
</evidence>
<dbReference type="SUPFAM" id="SSF52540">
    <property type="entry name" value="P-loop containing nucleoside triphosphate hydrolases"/>
    <property type="match status" value="1"/>
</dbReference>
<feature type="domain" description="AAA" evidence="1">
    <location>
        <begin position="1"/>
        <end position="171"/>
    </location>
</feature>
<dbReference type="InterPro" id="IPR050678">
    <property type="entry name" value="DNA_Partitioning_ATPase"/>
</dbReference>
<dbReference type="AlphaFoldDB" id="A0A4Y5Z8U9"/>
<dbReference type="Proteomes" id="UP000316093">
    <property type="component" value="Chromosome"/>
</dbReference>
<evidence type="ECO:0000259" key="1">
    <source>
        <dbReference type="Pfam" id="PF13614"/>
    </source>
</evidence>
<gene>
    <name evidence="2" type="ORF">FIV34_15590</name>
</gene>
<dbReference type="OrthoDB" id="9815116at2"/>
<dbReference type="Pfam" id="PF13614">
    <property type="entry name" value="AAA_31"/>
    <property type="match status" value="1"/>
</dbReference>
<proteinExistence type="predicted"/>
<reference evidence="2 3" key="1">
    <citation type="submission" date="2019-06" db="EMBL/GenBank/DDBJ databases">
        <title>A complete genome sequence for Luteibacter pinisoli MAH-14.</title>
        <authorList>
            <person name="Baltrus D.A."/>
        </authorList>
    </citation>
    <scope>NUCLEOTIDE SEQUENCE [LARGE SCALE GENOMIC DNA]</scope>
    <source>
        <strain evidence="2 3">MAH-14</strain>
    </source>
</reference>
<dbReference type="InterPro" id="IPR027417">
    <property type="entry name" value="P-loop_NTPase"/>
</dbReference>
<dbReference type="RefSeq" id="WP_139984346.1">
    <property type="nucleotide sequence ID" value="NZ_CP041046.1"/>
</dbReference>
<dbReference type="KEGG" id="lpy:FIV34_15590"/>
<dbReference type="InterPro" id="IPR025669">
    <property type="entry name" value="AAA_dom"/>
</dbReference>